<reference evidence="3 4" key="1">
    <citation type="journal article" date="2018" name="Nat. Ecol. Evol.">
        <title>Pezizomycetes genomes reveal the molecular basis of ectomycorrhizal truffle lifestyle.</title>
        <authorList>
            <person name="Murat C."/>
            <person name="Payen T."/>
            <person name="Noel B."/>
            <person name="Kuo A."/>
            <person name="Morin E."/>
            <person name="Chen J."/>
            <person name="Kohler A."/>
            <person name="Krizsan K."/>
            <person name="Balestrini R."/>
            <person name="Da Silva C."/>
            <person name="Montanini B."/>
            <person name="Hainaut M."/>
            <person name="Levati E."/>
            <person name="Barry K.W."/>
            <person name="Belfiori B."/>
            <person name="Cichocki N."/>
            <person name="Clum A."/>
            <person name="Dockter R.B."/>
            <person name="Fauchery L."/>
            <person name="Guy J."/>
            <person name="Iotti M."/>
            <person name="Le Tacon F."/>
            <person name="Lindquist E.A."/>
            <person name="Lipzen A."/>
            <person name="Malagnac F."/>
            <person name="Mello A."/>
            <person name="Molinier V."/>
            <person name="Miyauchi S."/>
            <person name="Poulain J."/>
            <person name="Riccioni C."/>
            <person name="Rubini A."/>
            <person name="Sitrit Y."/>
            <person name="Splivallo R."/>
            <person name="Traeger S."/>
            <person name="Wang M."/>
            <person name="Zifcakova L."/>
            <person name="Wipf D."/>
            <person name="Zambonelli A."/>
            <person name="Paolocci F."/>
            <person name="Nowrousian M."/>
            <person name="Ottonello S."/>
            <person name="Baldrian P."/>
            <person name="Spatafora J.W."/>
            <person name="Henrissat B."/>
            <person name="Nagy L.G."/>
            <person name="Aury J.M."/>
            <person name="Wincker P."/>
            <person name="Grigoriev I.V."/>
            <person name="Bonfante P."/>
            <person name="Martin F.M."/>
        </authorList>
    </citation>
    <scope>NUCLEOTIDE SEQUENCE [LARGE SCALE GENOMIC DNA]</scope>
    <source>
        <strain evidence="3 4">CCBAS932</strain>
    </source>
</reference>
<dbReference type="EMBL" id="ML119109">
    <property type="protein sequence ID" value="RPB16251.1"/>
    <property type="molecule type" value="Genomic_DNA"/>
</dbReference>
<dbReference type="InterPro" id="IPR007312">
    <property type="entry name" value="Phosphoesterase"/>
</dbReference>
<evidence type="ECO:0000313" key="4">
    <source>
        <dbReference type="Proteomes" id="UP000277580"/>
    </source>
</evidence>
<dbReference type="InterPro" id="IPR017850">
    <property type="entry name" value="Alkaline_phosphatase_core_sf"/>
</dbReference>
<keyword evidence="2" id="KW-0732">Signal</keyword>
<dbReference type="AlphaFoldDB" id="A0A3N4L6I5"/>
<feature type="signal peptide" evidence="2">
    <location>
        <begin position="1"/>
        <end position="20"/>
    </location>
</feature>
<dbReference type="FunFam" id="3.40.720.10:FF:000064">
    <property type="entry name" value="Probable acid phosphatase Pho610"/>
    <property type="match status" value="1"/>
</dbReference>
<dbReference type="Gene3D" id="3.40.720.10">
    <property type="entry name" value="Alkaline Phosphatase, subunit A"/>
    <property type="match status" value="1"/>
</dbReference>
<feature type="chain" id="PRO_5018195758" evidence="2">
    <location>
        <begin position="21"/>
        <end position="381"/>
    </location>
</feature>
<dbReference type="PANTHER" id="PTHR31956">
    <property type="entry name" value="NON-SPECIFIC PHOSPHOLIPASE C4-RELATED"/>
    <property type="match status" value="1"/>
</dbReference>
<dbReference type="GO" id="GO:0009395">
    <property type="term" value="P:phospholipid catabolic process"/>
    <property type="evidence" value="ECO:0007669"/>
    <property type="project" value="TreeGrafter"/>
</dbReference>
<keyword evidence="4" id="KW-1185">Reference proteome</keyword>
<dbReference type="GO" id="GO:0016788">
    <property type="term" value="F:hydrolase activity, acting on ester bonds"/>
    <property type="evidence" value="ECO:0007669"/>
    <property type="project" value="InterPro"/>
</dbReference>
<accession>A0A3N4L6I5</accession>
<name>A0A3N4L6I5_9PEZI</name>
<dbReference type="STRING" id="1392247.A0A3N4L6I5"/>
<dbReference type="Proteomes" id="UP000277580">
    <property type="component" value="Unassembled WGS sequence"/>
</dbReference>
<evidence type="ECO:0000313" key="3">
    <source>
        <dbReference type="EMBL" id="RPB16251.1"/>
    </source>
</evidence>
<proteinExistence type="predicted"/>
<sequence>MHAHLLPLLSLLPLLPHALAAATDTRSPTSSVPGKAFSRFVTIWLENTDYAKADGDPSLTWLSSRGIKLSNYFAVTHPSEPNYVAAVGGDYFGINNDDANTLPANVSCIADLLDDKGISWGSYQEDMPYSGFTGAEYRNQVTKANAYVRKHNPLVMFESVAGDPERLALIKNLTWFGKDLEAKTLPQWMFITPNMTSDGHDSSVTVAGSWTRAFLEPLLDNEYFMNDTLILVTFDENHSYTTQNRVLGILLGGAVPANLVGTTDSNYYDHYSEIATVEANWGLSTLGRFDVGANVFAFVANATSDTIRAPANLDSIYLNESYPGIFNDKKWGPQPAPNTELEQNGRKVLQAIKDEWEDDQDQTYYTGSLEVPSSANPPTYG</sequence>
<gene>
    <name evidence="3" type="ORF">P167DRAFT_551444</name>
</gene>
<protein>
    <submittedName>
        <fullName evidence="3">Acid phosphatase</fullName>
    </submittedName>
</protein>
<dbReference type="PANTHER" id="PTHR31956:SF15">
    <property type="entry name" value="ACID PHOSPHATASE PHOA"/>
    <property type="match status" value="1"/>
</dbReference>
<dbReference type="InParanoid" id="A0A3N4L6I5"/>
<dbReference type="Pfam" id="PF04185">
    <property type="entry name" value="Phosphoesterase"/>
    <property type="match status" value="1"/>
</dbReference>
<keyword evidence="1" id="KW-0378">Hydrolase</keyword>
<dbReference type="OrthoDB" id="5135119at2759"/>
<evidence type="ECO:0000256" key="2">
    <source>
        <dbReference type="SAM" id="SignalP"/>
    </source>
</evidence>
<organism evidence="3 4">
    <name type="scientific">Morchella conica CCBAS932</name>
    <dbReference type="NCBI Taxonomy" id="1392247"/>
    <lineage>
        <taxon>Eukaryota</taxon>
        <taxon>Fungi</taxon>
        <taxon>Dikarya</taxon>
        <taxon>Ascomycota</taxon>
        <taxon>Pezizomycotina</taxon>
        <taxon>Pezizomycetes</taxon>
        <taxon>Pezizales</taxon>
        <taxon>Morchellaceae</taxon>
        <taxon>Morchella</taxon>
    </lineage>
</organism>
<evidence type="ECO:0000256" key="1">
    <source>
        <dbReference type="ARBA" id="ARBA00022801"/>
    </source>
</evidence>